<dbReference type="AlphaFoldDB" id="X1LQN5"/>
<reference evidence="1" key="1">
    <citation type="journal article" date="2014" name="Front. Microbiol.">
        <title>High frequency of phylogenetically diverse reductive dehalogenase-homologous genes in deep subseafloor sedimentary metagenomes.</title>
        <authorList>
            <person name="Kawai M."/>
            <person name="Futagami T."/>
            <person name="Toyoda A."/>
            <person name="Takaki Y."/>
            <person name="Nishi S."/>
            <person name="Hori S."/>
            <person name="Arai W."/>
            <person name="Tsubouchi T."/>
            <person name="Morono Y."/>
            <person name="Uchiyama I."/>
            <person name="Ito T."/>
            <person name="Fujiyama A."/>
            <person name="Inagaki F."/>
            <person name="Takami H."/>
        </authorList>
    </citation>
    <scope>NUCLEOTIDE SEQUENCE</scope>
    <source>
        <strain evidence="1">Expedition CK06-06</strain>
    </source>
</reference>
<gene>
    <name evidence="1" type="ORF">S06H3_21715</name>
</gene>
<accession>X1LQN5</accession>
<dbReference type="InterPro" id="IPR036583">
    <property type="entry name" value="23S_rRNA_IVS_sf"/>
</dbReference>
<dbReference type="PANTHER" id="PTHR38471:SF2">
    <property type="entry name" value="FOUR HELIX BUNDLE PROTEIN"/>
    <property type="match status" value="1"/>
</dbReference>
<dbReference type="InterPro" id="IPR012657">
    <property type="entry name" value="23S_rRNA-intervening_sequence"/>
</dbReference>
<proteinExistence type="predicted"/>
<evidence type="ECO:0000313" key="1">
    <source>
        <dbReference type="EMBL" id="GAI08126.1"/>
    </source>
</evidence>
<sequence length="138" mass="15730">MQNMINPKHEILNSKQIQSTNDKISKQYDLEERTLKFAKEVIGFVKGLPRSIANAEIAKQLIRSSGSIGANYIEANESLSKKDFLMRVKICRKESKESIYWLKLVEAGDHEGEQRRESLVGEATELMKIFGSIVEKTK</sequence>
<organism evidence="1">
    <name type="scientific">marine sediment metagenome</name>
    <dbReference type="NCBI Taxonomy" id="412755"/>
    <lineage>
        <taxon>unclassified sequences</taxon>
        <taxon>metagenomes</taxon>
        <taxon>ecological metagenomes</taxon>
    </lineage>
</organism>
<comment type="caution">
    <text evidence="1">The sequence shown here is derived from an EMBL/GenBank/DDBJ whole genome shotgun (WGS) entry which is preliminary data.</text>
</comment>
<dbReference type="PANTHER" id="PTHR38471">
    <property type="entry name" value="FOUR HELIX BUNDLE PROTEIN"/>
    <property type="match status" value="1"/>
</dbReference>
<dbReference type="PIRSF" id="PIRSF035652">
    <property type="entry name" value="CHP02436"/>
    <property type="match status" value="1"/>
</dbReference>
<protein>
    <recommendedName>
        <fullName evidence="2">Four helix bundle protein</fullName>
    </recommendedName>
</protein>
<dbReference type="Pfam" id="PF05635">
    <property type="entry name" value="23S_rRNA_IVP"/>
    <property type="match status" value="1"/>
</dbReference>
<dbReference type="SUPFAM" id="SSF158446">
    <property type="entry name" value="IVS-encoded protein-like"/>
    <property type="match status" value="1"/>
</dbReference>
<dbReference type="Gene3D" id="1.20.1440.60">
    <property type="entry name" value="23S rRNA-intervening sequence"/>
    <property type="match status" value="1"/>
</dbReference>
<name>X1LQN5_9ZZZZ</name>
<dbReference type="EMBL" id="BARV01011450">
    <property type="protein sequence ID" value="GAI08126.1"/>
    <property type="molecule type" value="Genomic_DNA"/>
</dbReference>
<dbReference type="NCBIfam" id="TIGR02436">
    <property type="entry name" value="four helix bundle protein"/>
    <property type="match status" value="1"/>
</dbReference>
<evidence type="ECO:0008006" key="2">
    <source>
        <dbReference type="Google" id="ProtNLM"/>
    </source>
</evidence>